<dbReference type="FunCoup" id="G0N6G3">
    <property type="interactions" value="1049"/>
</dbReference>
<dbReference type="EMBL" id="GL379844">
    <property type="protein sequence ID" value="EGT53888.1"/>
    <property type="molecule type" value="Genomic_DNA"/>
</dbReference>
<organism evidence="2">
    <name type="scientific">Caenorhabditis brenneri</name>
    <name type="common">Nematode worm</name>
    <dbReference type="NCBI Taxonomy" id="135651"/>
    <lineage>
        <taxon>Eukaryota</taxon>
        <taxon>Metazoa</taxon>
        <taxon>Ecdysozoa</taxon>
        <taxon>Nematoda</taxon>
        <taxon>Chromadorea</taxon>
        <taxon>Rhabditida</taxon>
        <taxon>Rhabditina</taxon>
        <taxon>Rhabditomorpha</taxon>
        <taxon>Rhabditoidea</taxon>
        <taxon>Rhabditidae</taxon>
        <taxon>Peloderinae</taxon>
        <taxon>Caenorhabditis</taxon>
    </lineage>
</organism>
<accession>G0N6G3</accession>
<keyword evidence="2" id="KW-1185">Reference proteome</keyword>
<protein>
    <submittedName>
        <fullName evidence="1">Uncharacterized protein</fullName>
    </submittedName>
</protein>
<evidence type="ECO:0000313" key="2">
    <source>
        <dbReference type="Proteomes" id="UP000008068"/>
    </source>
</evidence>
<gene>
    <name evidence="1" type="ORF">CAEBREN_13741</name>
</gene>
<dbReference type="InParanoid" id="G0N6G3"/>
<dbReference type="OMA" id="CYENLLD"/>
<dbReference type="STRING" id="135651.G0N6G3"/>
<proteinExistence type="predicted"/>
<evidence type="ECO:0000313" key="1">
    <source>
        <dbReference type="EMBL" id="EGT53888.1"/>
    </source>
</evidence>
<dbReference type="AlphaFoldDB" id="G0N6G3"/>
<dbReference type="Proteomes" id="UP000008068">
    <property type="component" value="Unassembled WGS sequence"/>
</dbReference>
<name>G0N6G3_CAEBE</name>
<dbReference type="eggNOG" id="ENOG502TJ4I">
    <property type="taxonomic scope" value="Eukaryota"/>
</dbReference>
<reference evidence="2" key="1">
    <citation type="submission" date="2011-07" db="EMBL/GenBank/DDBJ databases">
        <authorList>
            <consortium name="Caenorhabditis brenneri Sequencing and Analysis Consortium"/>
            <person name="Wilson R.K."/>
        </authorList>
    </citation>
    <scope>NUCLEOTIDE SEQUENCE [LARGE SCALE GENOMIC DNA]</scope>
    <source>
        <strain evidence="2">PB2801</strain>
    </source>
</reference>
<sequence>MGQCLSGYFKEDTAGSNCRQKHTVNENKVPTELEKLEKSPAGLTETDPRDNYFVDLYSNGVQDIFNQINNLRTDFDTIIDRYCQKMPTSNDYLTFNTTYDELIGKFYRFFRYSVYKMDEHVQLRKDMAVKALHEARRFKAEVDKQINLPQPNFNVCRDLGLQLYIAVDELYDHFFDTFTYAPKGRRASLISIALKDNAARGGG</sequence>
<dbReference type="HOGENOM" id="CLU_1349963_0_0_1"/>